<keyword evidence="3" id="KW-1185">Reference proteome</keyword>
<protein>
    <submittedName>
        <fullName evidence="2">Uncharacterized protein</fullName>
    </submittedName>
</protein>
<organism evidence="2 3">
    <name type="scientific">Stylosanthes scabra</name>
    <dbReference type="NCBI Taxonomy" id="79078"/>
    <lineage>
        <taxon>Eukaryota</taxon>
        <taxon>Viridiplantae</taxon>
        <taxon>Streptophyta</taxon>
        <taxon>Embryophyta</taxon>
        <taxon>Tracheophyta</taxon>
        <taxon>Spermatophyta</taxon>
        <taxon>Magnoliopsida</taxon>
        <taxon>eudicotyledons</taxon>
        <taxon>Gunneridae</taxon>
        <taxon>Pentapetalae</taxon>
        <taxon>rosids</taxon>
        <taxon>fabids</taxon>
        <taxon>Fabales</taxon>
        <taxon>Fabaceae</taxon>
        <taxon>Papilionoideae</taxon>
        <taxon>50 kb inversion clade</taxon>
        <taxon>dalbergioids sensu lato</taxon>
        <taxon>Dalbergieae</taxon>
        <taxon>Pterocarpus clade</taxon>
        <taxon>Stylosanthes</taxon>
    </lineage>
</organism>
<sequence>MNDNFFSCQPQNASITDSEKLLAARSSPPSIQAVDEDRKCVVDALLSNVSHTMQVRADLRRSILFSFLRIRVRRILSPPGPFDDQQPSSTPSSPPLPSPQPPHHVPSLQTGPTSALCLAVVALFLFFTTNSDLIPFPSASAPANY</sequence>
<feature type="compositionally biased region" description="Pro residues" evidence="1">
    <location>
        <begin position="92"/>
        <end position="104"/>
    </location>
</feature>
<evidence type="ECO:0000313" key="2">
    <source>
        <dbReference type="EMBL" id="MED6175057.1"/>
    </source>
</evidence>
<gene>
    <name evidence="2" type="ORF">PIB30_074910</name>
</gene>
<comment type="caution">
    <text evidence="2">The sequence shown here is derived from an EMBL/GenBank/DDBJ whole genome shotgun (WGS) entry which is preliminary data.</text>
</comment>
<evidence type="ECO:0000256" key="1">
    <source>
        <dbReference type="SAM" id="MobiDB-lite"/>
    </source>
</evidence>
<name>A0ABU6VN80_9FABA</name>
<feature type="region of interest" description="Disordered" evidence="1">
    <location>
        <begin position="78"/>
        <end position="109"/>
    </location>
</feature>
<dbReference type="EMBL" id="JASCZI010151977">
    <property type="protein sequence ID" value="MED6175057.1"/>
    <property type="molecule type" value="Genomic_DNA"/>
</dbReference>
<accession>A0ABU6VN80</accession>
<proteinExistence type="predicted"/>
<reference evidence="2 3" key="1">
    <citation type="journal article" date="2023" name="Plants (Basel)">
        <title>Bridging the Gap: Combining Genomics and Transcriptomics Approaches to Understand Stylosanthes scabra, an Orphan Legume from the Brazilian Caatinga.</title>
        <authorList>
            <person name="Ferreira-Neto J.R.C."/>
            <person name="da Silva M.D."/>
            <person name="Binneck E."/>
            <person name="de Melo N.F."/>
            <person name="da Silva R.H."/>
            <person name="de Melo A.L.T.M."/>
            <person name="Pandolfi V."/>
            <person name="Bustamante F.O."/>
            <person name="Brasileiro-Vidal A.C."/>
            <person name="Benko-Iseppon A.M."/>
        </authorList>
    </citation>
    <scope>NUCLEOTIDE SEQUENCE [LARGE SCALE GENOMIC DNA]</scope>
    <source>
        <tissue evidence="2">Leaves</tissue>
    </source>
</reference>
<dbReference type="Proteomes" id="UP001341840">
    <property type="component" value="Unassembled WGS sequence"/>
</dbReference>
<evidence type="ECO:0000313" key="3">
    <source>
        <dbReference type="Proteomes" id="UP001341840"/>
    </source>
</evidence>